<keyword evidence="2" id="KW-0805">Transcription regulation</keyword>
<dbReference type="PROSITE" id="PS50931">
    <property type="entry name" value="HTH_LYSR"/>
    <property type="match status" value="1"/>
</dbReference>
<gene>
    <name evidence="5" type="ORF">JF74_05200</name>
</gene>
<dbReference type="SUPFAM" id="SSF46785">
    <property type="entry name" value="Winged helix' DNA-binding domain"/>
    <property type="match status" value="1"/>
</dbReference>
<dbReference type="EMBL" id="JXLI01000009">
    <property type="protein sequence ID" value="KJY57000.1"/>
    <property type="molecule type" value="Genomic_DNA"/>
</dbReference>
<organism evidence="5 6">
    <name type="scientific">Lactobacillus melliventris</name>
    <dbReference type="NCBI Taxonomy" id="1218507"/>
    <lineage>
        <taxon>Bacteria</taxon>
        <taxon>Bacillati</taxon>
        <taxon>Bacillota</taxon>
        <taxon>Bacilli</taxon>
        <taxon>Lactobacillales</taxon>
        <taxon>Lactobacillaceae</taxon>
        <taxon>Lactobacillus</taxon>
    </lineage>
</organism>
<keyword evidence="3" id="KW-0804">Transcription</keyword>
<dbReference type="PANTHER" id="PTHR30126">
    <property type="entry name" value="HTH-TYPE TRANSCRIPTIONAL REGULATOR"/>
    <property type="match status" value="1"/>
</dbReference>
<evidence type="ECO:0000313" key="6">
    <source>
        <dbReference type="Proteomes" id="UP000033531"/>
    </source>
</evidence>
<reference evidence="5 6" key="1">
    <citation type="submission" date="2015-01" db="EMBL/GenBank/DDBJ databases">
        <title>Comparative genomics of the lactic acid bacteria isolated from the honey bee gut.</title>
        <authorList>
            <person name="Ellegaard K.M."/>
            <person name="Tamarit D."/>
            <person name="Javelind E."/>
            <person name="Olofsson T."/>
            <person name="Andersson S.G."/>
            <person name="Vasquez A."/>
        </authorList>
    </citation>
    <scope>NUCLEOTIDE SEQUENCE [LARGE SCALE GENOMIC DNA]</scope>
    <source>
        <strain evidence="5 6">Hma8</strain>
    </source>
</reference>
<dbReference type="InterPro" id="IPR000847">
    <property type="entry name" value="LysR_HTH_N"/>
</dbReference>
<evidence type="ECO:0000313" key="5">
    <source>
        <dbReference type="EMBL" id="KJY57000.1"/>
    </source>
</evidence>
<evidence type="ECO:0000256" key="1">
    <source>
        <dbReference type="ARBA" id="ARBA00009437"/>
    </source>
</evidence>
<dbReference type="AlphaFoldDB" id="A0A0F4LEI7"/>
<sequence>MNYNLMPVKYFVDVVQTHGFISAARRNYVSETAVSSAIKKLEDELGQKLLNRSAGKFSLTPVGEVFYKRSVEIINLYSEIWHHPDPNPEKLLRVHFLQGFENDAALFASKIPDICQPNFDEENFDSCIKRLINGNYDILVGFDLAFAGNNKIDCLPFRKTSFDLLLNKDDLRQYHGDEQQLAENSMLYMQNWKSTGITDIQLAMLKIYCQNGWKYKEVAEVNSFAAGCLNVNFNGGITIVPESFNLPQNCNNIERLSPVQLQKTFNVVIAMNSMVSTKFGKMLKHVTTLTYR</sequence>
<dbReference type="PANTHER" id="PTHR30126:SF96">
    <property type="entry name" value="TRANSCRIPTIONAL REGULATORY PROTEIN, LYSR FAMILY"/>
    <property type="match status" value="1"/>
</dbReference>
<evidence type="ECO:0000256" key="2">
    <source>
        <dbReference type="ARBA" id="ARBA00023015"/>
    </source>
</evidence>
<dbReference type="Pfam" id="PF00126">
    <property type="entry name" value="HTH_1"/>
    <property type="match status" value="1"/>
</dbReference>
<comment type="similarity">
    <text evidence="1">Belongs to the LysR transcriptional regulatory family.</text>
</comment>
<comment type="caution">
    <text evidence="5">The sequence shown here is derived from an EMBL/GenBank/DDBJ whole genome shotgun (WGS) entry which is preliminary data.</text>
</comment>
<dbReference type="HOGENOM" id="CLU_955773_0_0_9"/>
<evidence type="ECO:0000259" key="4">
    <source>
        <dbReference type="PROSITE" id="PS50931"/>
    </source>
</evidence>
<dbReference type="Gene3D" id="1.10.10.10">
    <property type="entry name" value="Winged helix-like DNA-binding domain superfamily/Winged helix DNA-binding domain"/>
    <property type="match status" value="1"/>
</dbReference>
<dbReference type="InterPro" id="IPR036390">
    <property type="entry name" value="WH_DNA-bd_sf"/>
</dbReference>
<dbReference type="Proteomes" id="UP000033531">
    <property type="component" value="Unassembled WGS sequence"/>
</dbReference>
<dbReference type="PATRIC" id="fig|1218507.3.peg.687"/>
<dbReference type="InterPro" id="IPR036388">
    <property type="entry name" value="WH-like_DNA-bd_sf"/>
</dbReference>
<dbReference type="STRING" id="1218507.JF74_05200"/>
<evidence type="ECO:0000256" key="3">
    <source>
        <dbReference type="ARBA" id="ARBA00023163"/>
    </source>
</evidence>
<accession>A0A0F4LEI7</accession>
<name>A0A0F4LEI7_9LACO</name>
<feature type="domain" description="HTH lysR-type" evidence="4">
    <location>
        <begin position="1"/>
        <end position="60"/>
    </location>
</feature>
<dbReference type="RefSeq" id="WP_046324488.1">
    <property type="nucleotide sequence ID" value="NZ_JBHTMT010000003.1"/>
</dbReference>
<dbReference type="OrthoDB" id="63123at2"/>
<dbReference type="GO" id="GO:0003700">
    <property type="term" value="F:DNA-binding transcription factor activity"/>
    <property type="evidence" value="ECO:0007669"/>
    <property type="project" value="InterPro"/>
</dbReference>
<protein>
    <recommendedName>
        <fullName evidence="4">HTH lysR-type domain-containing protein</fullName>
    </recommendedName>
</protein>
<dbReference type="PRINTS" id="PR00039">
    <property type="entry name" value="HTHLYSR"/>
</dbReference>
<proteinExistence type="inferred from homology"/>